<proteinExistence type="predicted"/>
<reference evidence="1" key="1">
    <citation type="submission" date="2023-04" db="EMBL/GenBank/DDBJ databases">
        <title>Draft Genome sequencing of Naganishia species isolated from polar environments using Oxford Nanopore Technology.</title>
        <authorList>
            <person name="Leo P."/>
            <person name="Venkateswaran K."/>
        </authorList>
    </citation>
    <scope>NUCLEOTIDE SEQUENCE</scope>
    <source>
        <strain evidence="1">MNA-CCFEE 5261</strain>
    </source>
</reference>
<accession>A0ACC2VNV8</accession>
<sequence>MVKSYDRYEQEASFGVIASNSNVIWLPPLQSSKSIGRALTAALEEILVWDIKTGEIISRLRDGLTPGAHNAPTSLAPATVTVLAYHPESNIVASGYSDGSIKVWDLASASVIMTFQGHKSGVSILKFDRTGARLVSGSFDSSIIMWDLVGEEGLFKLKGHKGQITGTELLSLHNNEDLSDSMEDYLMSVSKDGLIKLWDLKSQQCVETHVAHSSECWSLGTDTERGLVFTAGNRDEIKVWKLDLTEPDTQKIVELGNFQKQSKARTSEIQFQDISIADTTATILCLQNADRTIEIFRIRLDDEIKKGFARRTKRLAEKGLDQEEIKQSIQEAQISMLVVPYTTVRASAKIRSCSWAPKSSRKMGLLVSLANNSIEYYTISLPELVKKATPTDVIPVKQNTVEQLGHRSDIRAMDISPDDKLIATASNGELKVWNLKTQNVIRSFVLDSGYALCCKFLPGGTLIVVGFKNGALELWDLTSSSLVDRVESAHGEDEGSAVWTLDLTPDGHQLVTGGNDKTVRFWNFNVEKETVPGTETTILRMRMVHSKTIEVNEDVLCVKVSPDSRLLAISLLNNNVQVLFMDTSKLFLTLYGHKLPVLSIDISSDSKLIATSAADKNIKIWGLDFGDCHKSIFGHQDSIMNVKFLGETHNFFSAGKDGVVKYWDGDKFECVQKLAAHQSEVWCLSASSDGLFVCSTSHDHSIRLWMAGDDQVFLEEEREKEMDELYEEELLEGVEQEKSGEQDEEETTGVQKQTMETLKAGEKLMEALDIGYEDICNHEQYDADMKRYNALKAGPAPVRPTQHTVLMAMGVSGQEYVLSVASKIRLSHMEDALLVLPFSYTLKLLKLIEVWTSGSQIAGNIVHLSLICKILFFIVKSNARELIGQRDPKLKNQLMVVKEQIRQALQTSSTEVGFNTQGLKYAKQQWRLEHETEYIDEEEQKSARDKRAIKRTYTTI</sequence>
<organism evidence="1 2">
    <name type="scientific">Naganishia cerealis</name>
    <dbReference type="NCBI Taxonomy" id="610337"/>
    <lineage>
        <taxon>Eukaryota</taxon>
        <taxon>Fungi</taxon>
        <taxon>Dikarya</taxon>
        <taxon>Basidiomycota</taxon>
        <taxon>Agaricomycotina</taxon>
        <taxon>Tremellomycetes</taxon>
        <taxon>Filobasidiales</taxon>
        <taxon>Filobasidiaceae</taxon>
        <taxon>Naganishia</taxon>
    </lineage>
</organism>
<keyword evidence="2" id="KW-1185">Reference proteome</keyword>
<evidence type="ECO:0000313" key="1">
    <source>
        <dbReference type="EMBL" id="KAJ9100316.1"/>
    </source>
</evidence>
<protein>
    <submittedName>
        <fullName evidence="1">Uncharacterized protein</fullName>
    </submittedName>
</protein>
<evidence type="ECO:0000313" key="2">
    <source>
        <dbReference type="Proteomes" id="UP001241377"/>
    </source>
</evidence>
<dbReference type="Proteomes" id="UP001241377">
    <property type="component" value="Unassembled WGS sequence"/>
</dbReference>
<dbReference type="EMBL" id="JASBWR010000064">
    <property type="protein sequence ID" value="KAJ9100316.1"/>
    <property type="molecule type" value="Genomic_DNA"/>
</dbReference>
<comment type="caution">
    <text evidence="1">The sequence shown here is derived from an EMBL/GenBank/DDBJ whole genome shotgun (WGS) entry which is preliminary data.</text>
</comment>
<gene>
    <name evidence="1" type="ORF">QFC19_005670</name>
</gene>
<name>A0ACC2VNV8_9TREE</name>